<reference evidence="1" key="2">
    <citation type="submission" date="2021-09" db="EMBL/GenBank/DDBJ databases">
        <authorList>
            <person name="Jia N."/>
            <person name="Wang J."/>
            <person name="Shi W."/>
            <person name="Du L."/>
            <person name="Sun Y."/>
            <person name="Zhan W."/>
            <person name="Jiang J."/>
            <person name="Wang Q."/>
            <person name="Zhang B."/>
            <person name="Ji P."/>
            <person name="Sakyi L.B."/>
            <person name="Cui X."/>
            <person name="Yuan T."/>
            <person name="Jiang B."/>
            <person name="Yang W."/>
            <person name="Lam T.T.-Y."/>
            <person name="Chang Q."/>
            <person name="Ding S."/>
            <person name="Wang X."/>
            <person name="Zhu J."/>
            <person name="Ruan X."/>
            <person name="Zhao L."/>
            <person name="Wei J."/>
            <person name="Que T."/>
            <person name="Du C."/>
            <person name="Cheng J."/>
            <person name="Dai P."/>
            <person name="Han X."/>
            <person name="Huang E."/>
            <person name="Gao Y."/>
            <person name="Liu J."/>
            <person name="Shao H."/>
            <person name="Ye R."/>
            <person name="Li L."/>
            <person name="Wei W."/>
            <person name="Wang X."/>
            <person name="Wang C."/>
            <person name="Huo Q."/>
            <person name="Li W."/>
            <person name="Guo W."/>
            <person name="Chen H."/>
            <person name="Chen S."/>
            <person name="Zhou L."/>
            <person name="Zhou L."/>
            <person name="Ni X."/>
            <person name="Tian J."/>
            <person name="Zhou Y."/>
            <person name="Sheng Y."/>
            <person name="Liu T."/>
            <person name="Pan Y."/>
            <person name="Xia L."/>
            <person name="Li J."/>
            <person name="Zhao F."/>
            <person name="Cao W."/>
        </authorList>
    </citation>
    <scope>NUCLEOTIDE SEQUENCE</scope>
    <source>
        <strain evidence="1">Rmic-2018</strain>
        <tissue evidence="1">Larvae</tissue>
    </source>
</reference>
<dbReference type="Proteomes" id="UP000821866">
    <property type="component" value="Chromosome 7"/>
</dbReference>
<organism evidence="1 2">
    <name type="scientific">Rhipicephalus microplus</name>
    <name type="common">Cattle tick</name>
    <name type="synonym">Boophilus microplus</name>
    <dbReference type="NCBI Taxonomy" id="6941"/>
    <lineage>
        <taxon>Eukaryota</taxon>
        <taxon>Metazoa</taxon>
        <taxon>Ecdysozoa</taxon>
        <taxon>Arthropoda</taxon>
        <taxon>Chelicerata</taxon>
        <taxon>Arachnida</taxon>
        <taxon>Acari</taxon>
        <taxon>Parasitiformes</taxon>
        <taxon>Ixodida</taxon>
        <taxon>Ixodoidea</taxon>
        <taxon>Ixodidae</taxon>
        <taxon>Rhipicephalinae</taxon>
        <taxon>Rhipicephalus</taxon>
        <taxon>Boophilus</taxon>
    </lineage>
</organism>
<comment type="caution">
    <text evidence="1">The sequence shown here is derived from an EMBL/GenBank/DDBJ whole genome shotgun (WGS) entry which is preliminary data.</text>
</comment>
<evidence type="ECO:0000313" key="1">
    <source>
        <dbReference type="EMBL" id="KAH8022471.1"/>
    </source>
</evidence>
<gene>
    <name evidence="1" type="ORF">HPB51_024570</name>
</gene>
<protein>
    <submittedName>
        <fullName evidence="1">Uncharacterized protein</fullName>
    </submittedName>
</protein>
<proteinExistence type="predicted"/>
<evidence type="ECO:0000313" key="2">
    <source>
        <dbReference type="Proteomes" id="UP000821866"/>
    </source>
</evidence>
<sequence length="199" mass="21090">MNRDARVRERIAAGGLFDTAPSEDDERAFTYAVERVNLNNDVLPRTTLLPLLETLKPRDSFHASKADGGGNVVRAQAAEKMMVASARRWLEVAMACRNVQSSLAATGEELRLSSGDGTDVVPGMVHEAKSKGACTASLGKEAVCEAKSVESPCGLARTPAGSALASVPAVARSDAMATVAEAAGRWRVRPLRRAVSSRR</sequence>
<dbReference type="VEuPathDB" id="VectorBase:LOC119165342"/>
<dbReference type="AlphaFoldDB" id="A0A9J6DK14"/>
<dbReference type="Gene3D" id="3.40.50.2300">
    <property type="match status" value="1"/>
</dbReference>
<accession>A0A9J6DK14</accession>
<name>A0A9J6DK14_RHIMP</name>
<reference evidence="1" key="1">
    <citation type="journal article" date="2020" name="Cell">
        <title>Large-Scale Comparative Analyses of Tick Genomes Elucidate Their Genetic Diversity and Vector Capacities.</title>
        <authorList>
            <consortium name="Tick Genome and Microbiome Consortium (TIGMIC)"/>
            <person name="Jia N."/>
            <person name="Wang J."/>
            <person name="Shi W."/>
            <person name="Du L."/>
            <person name="Sun Y."/>
            <person name="Zhan W."/>
            <person name="Jiang J.F."/>
            <person name="Wang Q."/>
            <person name="Zhang B."/>
            <person name="Ji P."/>
            <person name="Bell-Sakyi L."/>
            <person name="Cui X.M."/>
            <person name="Yuan T.T."/>
            <person name="Jiang B.G."/>
            <person name="Yang W.F."/>
            <person name="Lam T.T."/>
            <person name="Chang Q.C."/>
            <person name="Ding S.J."/>
            <person name="Wang X.J."/>
            <person name="Zhu J.G."/>
            <person name="Ruan X.D."/>
            <person name="Zhao L."/>
            <person name="Wei J.T."/>
            <person name="Ye R.Z."/>
            <person name="Que T.C."/>
            <person name="Du C.H."/>
            <person name="Zhou Y.H."/>
            <person name="Cheng J.X."/>
            <person name="Dai P.F."/>
            <person name="Guo W.B."/>
            <person name="Han X.H."/>
            <person name="Huang E.J."/>
            <person name="Li L.F."/>
            <person name="Wei W."/>
            <person name="Gao Y.C."/>
            <person name="Liu J.Z."/>
            <person name="Shao H.Z."/>
            <person name="Wang X."/>
            <person name="Wang C.C."/>
            <person name="Yang T.C."/>
            <person name="Huo Q.B."/>
            <person name="Li W."/>
            <person name="Chen H.Y."/>
            <person name="Chen S.E."/>
            <person name="Zhou L.G."/>
            <person name="Ni X.B."/>
            <person name="Tian J.H."/>
            <person name="Sheng Y."/>
            <person name="Liu T."/>
            <person name="Pan Y.S."/>
            <person name="Xia L.Y."/>
            <person name="Li J."/>
            <person name="Zhao F."/>
            <person name="Cao W.C."/>
        </authorList>
    </citation>
    <scope>NUCLEOTIDE SEQUENCE</scope>
    <source>
        <strain evidence="1">Rmic-2018</strain>
    </source>
</reference>
<keyword evidence="2" id="KW-1185">Reference proteome</keyword>
<dbReference type="EMBL" id="JABSTU010000009">
    <property type="protein sequence ID" value="KAH8022471.1"/>
    <property type="molecule type" value="Genomic_DNA"/>
</dbReference>